<organism evidence="8 9">
    <name type="scientific">Sutcliffiella rhizosphaerae</name>
    <dbReference type="NCBI Taxonomy" id="2880967"/>
    <lineage>
        <taxon>Bacteria</taxon>
        <taxon>Bacillati</taxon>
        <taxon>Bacillota</taxon>
        <taxon>Bacilli</taxon>
        <taxon>Bacillales</taxon>
        <taxon>Bacillaceae</taxon>
        <taxon>Sutcliffiella</taxon>
    </lineage>
</organism>
<dbReference type="Proteomes" id="UP000789833">
    <property type="component" value="Unassembled WGS sequence"/>
</dbReference>
<accession>A0ABM8YN81</accession>
<dbReference type="SUPFAM" id="SSF101498">
    <property type="entry name" value="Anti-sigma factor FlgM"/>
    <property type="match status" value="1"/>
</dbReference>
<protein>
    <recommendedName>
        <fullName evidence="2">Negative regulator of flagellin synthesis</fullName>
    </recommendedName>
</protein>
<sequence>MFGKEAVTMKINNVGPSGMNPYKNHLKHQQLQMNNQPKGDQLEISNKAKEMQEKSQFTEARQEKIAKLKISIENGTYQVDSKAVANKMIDYYFNK</sequence>
<evidence type="ECO:0000259" key="7">
    <source>
        <dbReference type="Pfam" id="PF04316"/>
    </source>
</evidence>
<reference evidence="8 9" key="1">
    <citation type="submission" date="2021-10" db="EMBL/GenBank/DDBJ databases">
        <authorList>
            <person name="Criscuolo A."/>
        </authorList>
    </citation>
    <scope>NUCLEOTIDE SEQUENCE [LARGE SCALE GENOMIC DNA]</scope>
    <source>
        <strain evidence="9">CIP 111883</strain>
    </source>
</reference>
<gene>
    <name evidence="8" type="ORF">BACCIP111883_02204</name>
</gene>
<dbReference type="InterPro" id="IPR035890">
    <property type="entry name" value="Anti-sigma-28_factor_FlgM_sf"/>
</dbReference>
<comment type="similarity">
    <text evidence="1">Belongs to the FlgM family.</text>
</comment>
<keyword evidence="4" id="KW-1005">Bacterial flagellum biogenesis</keyword>
<dbReference type="NCBIfam" id="TIGR03824">
    <property type="entry name" value="FlgM_jcvi"/>
    <property type="match status" value="1"/>
</dbReference>
<keyword evidence="5" id="KW-0805">Transcription regulation</keyword>
<keyword evidence="9" id="KW-1185">Reference proteome</keyword>
<keyword evidence="6" id="KW-0804">Transcription</keyword>
<name>A0ABM8YN81_9BACI</name>
<evidence type="ECO:0000256" key="5">
    <source>
        <dbReference type="ARBA" id="ARBA00023015"/>
    </source>
</evidence>
<dbReference type="EMBL" id="CAKJTJ010000010">
    <property type="protein sequence ID" value="CAG9621431.1"/>
    <property type="molecule type" value="Genomic_DNA"/>
</dbReference>
<evidence type="ECO:0000313" key="9">
    <source>
        <dbReference type="Proteomes" id="UP000789833"/>
    </source>
</evidence>
<dbReference type="InterPro" id="IPR031316">
    <property type="entry name" value="FlgM_C"/>
</dbReference>
<proteinExistence type="inferred from homology"/>
<evidence type="ECO:0000256" key="2">
    <source>
        <dbReference type="ARBA" id="ARBA00017823"/>
    </source>
</evidence>
<evidence type="ECO:0000256" key="6">
    <source>
        <dbReference type="ARBA" id="ARBA00023163"/>
    </source>
</evidence>
<evidence type="ECO:0000256" key="4">
    <source>
        <dbReference type="ARBA" id="ARBA00022795"/>
    </source>
</evidence>
<evidence type="ECO:0000313" key="8">
    <source>
        <dbReference type="EMBL" id="CAG9621431.1"/>
    </source>
</evidence>
<evidence type="ECO:0000256" key="1">
    <source>
        <dbReference type="ARBA" id="ARBA00005322"/>
    </source>
</evidence>
<feature type="domain" description="Anti-sigma-28 factor FlgM C-terminal" evidence="7">
    <location>
        <begin position="40"/>
        <end position="90"/>
    </location>
</feature>
<dbReference type="Pfam" id="PF04316">
    <property type="entry name" value="FlgM"/>
    <property type="match status" value="1"/>
</dbReference>
<evidence type="ECO:0000256" key="3">
    <source>
        <dbReference type="ARBA" id="ARBA00022491"/>
    </source>
</evidence>
<comment type="caution">
    <text evidence="8">The sequence shown here is derived from an EMBL/GenBank/DDBJ whole genome shotgun (WGS) entry which is preliminary data.</text>
</comment>
<dbReference type="InterPro" id="IPR007412">
    <property type="entry name" value="FlgM"/>
</dbReference>
<keyword evidence="3" id="KW-0678">Repressor</keyword>